<feature type="compositionally biased region" description="Polar residues" evidence="1">
    <location>
        <begin position="1"/>
        <end position="11"/>
    </location>
</feature>
<evidence type="ECO:0000313" key="3">
    <source>
        <dbReference type="Proteomes" id="UP000033220"/>
    </source>
</evidence>
<feature type="non-terminal residue" evidence="2">
    <location>
        <position position="1"/>
    </location>
</feature>
<gene>
    <name evidence="2" type="ORF">RSPPHO_03266</name>
</gene>
<accession>H6SID0</accession>
<name>H6SID0_PARPM</name>
<dbReference type="STRING" id="1150469.RSPPHO_03266"/>
<keyword evidence="3" id="KW-1185">Reference proteome</keyword>
<dbReference type="HOGENOM" id="CLU_2126421_0_0_5"/>
<proteinExistence type="predicted"/>
<dbReference type="KEGG" id="rpm:RSPPHO_03266"/>
<sequence length="114" mass="12114">GIPRVDQQTDAQPGAACHGIPQVISTPSPSCPGRRGTGDIQKNFPARLDKIAAHEAAGKPIEIWQVAAFATGVPPNIYEFHLPPTLGIPPPSHGFKLDSIKGISRVEPWAFTSD</sequence>
<protein>
    <submittedName>
        <fullName evidence="2">Uncharacterized protein</fullName>
    </submittedName>
</protein>
<dbReference type="AlphaFoldDB" id="H6SID0"/>
<organism evidence="2 3">
    <name type="scientific">Pararhodospirillum photometricum DSM 122</name>
    <dbReference type="NCBI Taxonomy" id="1150469"/>
    <lineage>
        <taxon>Bacteria</taxon>
        <taxon>Pseudomonadati</taxon>
        <taxon>Pseudomonadota</taxon>
        <taxon>Alphaproteobacteria</taxon>
        <taxon>Rhodospirillales</taxon>
        <taxon>Rhodospirillaceae</taxon>
        <taxon>Pararhodospirillum</taxon>
    </lineage>
</organism>
<evidence type="ECO:0000313" key="2">
    <source>
        <dbReference type="EMBL" id="CCG06605.1"/>
    </source>
</evidence>
<dbReference type="EMBL" id="HE663493">
    <property type="protein sequence ID" value="CCG06605.1"/>
    <property type="molecule type" value="Genomic_DNA"/>
</dbReference>
<dbReference type="Proteomes" id="UP000033220">
    <property type="component" value="Chromosome DSM 122"/>
</dbReference>
<reference evidence="2 3" key="1">
    <citation type="submission" date="2012-02" db="EMBL/GenBank/DDBJ databases">
        <title>Shotgun genome sequence of Phaeospirillum photometricum DSM 122.</title>
        <authorList>
            <person name="Duquesne K."/>
            <person name="Sturgis J."/>
        </authorList>
    </citation>
    <scope>NUCLEOTIDE SEQUENCE [LARGE SCALE GENOMIC DNA]</scope>
    <source>
        <strain evidence="3">DSM122</strain>
    </source>
</reference>
<feature type="region of interest" description="Disordered" evidence="1">
    <location>
        <begin position="1"/>
        <end position="41"/>
    </location>
</feature>
<evidence type="ECO:0000256" key="1">
    <source>
        <dbReference type="SAM" id="MobiDB-lite"/>
    </source>
</evidence>